<protein>
    <submittedName>
        <fullName evidence="3">Uncharacterized protein</fullName>
    </submittedName>
</protein>
<dbReference type="Proteomes" id="UP000828390">
    <property type="component" value="Unassembled WGS sequence"/>
</dbReference>
<evidence type="ECO:0000256" key="2">
    <source>
        <dbReference type="SAM" id="Phobius"/>
    </source>
</evidence>
<keyword evidence="2" id="KW-0812">Transmembrane</keyword>
<proteinExistence type="predicted"/>
<keyword evidence="4" id="KW-1185">Reference proteome</keyword>
<accession>A0A9D4KXJ1</accession>
<keyword evidence="2" id="KW-0472">Membrane</keyword>
<feature type="region of interest" description="Disordered" evidence="1">
    <location>
        <begin position="138"/>
        <end position="172"/>
    </location>
</feature>
<dbReference type="EMBL" id="JAIWYP010000003">
    <property type="protein sequence ID" value="KAH3847509.1"/>
    <property type="molecule type" value="Genomic_DNA"/>
</dbReference>
<keyword evidence="2" id="KW-1133">Transmembrane helix</keyword>
<reference evidence="3" key="2">
    <citation type="submission" date="2020-11" db="EMBL/GenBank/DDBJ databases">
        <authorList>
            <person name="McCartney M.A."/>
            <person name="Auch B."/>
            <person name="Kono T."/>
            <person name="Mallez S."/>
            <person name="Becker A."/>
            <person name="Gohl D.M."/>
            <person name="Silverstein K.A.T."/>
            <person name="Koren S."/>
            <person name="Bechman K.B."/>
            <person name="Herman A."/>
            <person name="Abrahante J.E."/>
            <person name="Garbe J."/>
        </authorList>
    </citation>
    <scope>NUCLEOTIDE SEQUENCE</scope>
    <source>
        <strain evidence="3">Duluth1</strain>
        <tissue evidence="3">Whole animal</tissue>
    </source>
</reference>
<feature type="compositionally biased region" description="Basic and acidic residues" evidence="1">
    <location>
        <begin position="160"/>
        <end position="172"/>
    </location>
</feature>
<reference evidence="3" key="1">
    <citation type="journal article" date="2019" name="bioRxiv">
        <title>The Genome of the Zebra Mussel, Dreissena polymorpha: A Resource for Invasive Species Research.</title>
        <authorList>
            <person name="McCartney M.A."/>
            <person name="Auch B."/>
            <person name="Kono T."/>
            <person name="Mallez S."/>
            <person name="Zhang Y."/>
            <person name="Obille A."/>
            <person name="Becker A."/>
            <person name="Abrahante J.E."/>
            <person name="Garbe J."/>
            <person name="Badalamenti J.P."/>
            <person name="Herman A."/>
            <person name="Mangelson H."/>
            <person name="Liachko I."/>
            <person name="Sullivan S."/>
            <person name="Sone E.D."/>
            <person name="Koren S."/>
            <person name="Silverstein K.A.T."/>
            <person name="Beckman K.B."/>
            <person name="Gohl D.M."/>
        </authorList>
    </citation>
    <scope>NUCLEOTIDE SEQUENCE</scope>
    <source>
        <strain evidence="3">Duluth1</strain>
        <tissue evidence="3">Whole animal</tissue>
    </source>
</reference>
<dbReference type="AlphaFoldDB" id="A0A9D4KXJ1"/>
<evidence type="ECO:0000256" key="1">
    <source>
        <dbReference type="SAM" id="MobiDB-lite"/>
    </source>
</evidence>
<gene>
    <name evidence="3" type="ORF">DPMN_089833</name>
</gene>
<name>A0A9D4KXJ1_DREPO</name>
<organism evidence="3 4">
    <name type="scientific">Dreissena polymorpha</name>
    <name type="common">Zebra mussel</name>
    <name type="synonym">Mytilus polymorpha</name>
    <dbReference type="NCBI Taxonomy" id="45954"/>
    <lineage>
        <taxon>Eukaryota</taxon>
        <taxon>Metazoa</taxon>
        <taxon>Spiralia</taxon>
        <taxon>Lophotrochozoa</taxon>
        <taxon>Mollusca</taxon>
        <taxon>Bivalvia</taxon>
        <taxon>Autobranchia</taxon>
        <taxon>Heteroconchia</taxon>
        <taxon>Euheterodonta</taxon>
        <taxon>Imparidentia</taxon>
        <taxon>Neoheterodontei</taxon>
        <taxon>Myida</taxon>
        <taxon>Dreissenoidea</taxon>
        <taxon>Dreissenidae</taxon>
        <taxon>Dreissena</taxon>
    </lineage>
</organism>
<comment type="caution">
    <text evidence="3">The sequence shown here is derived from an EMBL/GenBank/DDBJ whole genome shotgun (WGS) entry which is preliminary data.</text>
</comment>
<evidence type="ECO:0000313" key="4">
    <source>
        <dbReference type="Proteomes" id="UP000828390"/>
    </source>
</evidence>
<evidence type="ECO:0000313" key="3">
    <source>
        <dbReference type="EMBL" id="KAH3847509.1"/>
    </source>
</evidence>
<sequence>MRFITNFKIVINDLRNGSIVVDFTLVYDTADGVTKVLVDLANGTNFTYDRMPVKVISEQLSNATVLCGLYEKIRGPCEYGTACNVTGGVPSCVANIVPTDNVKLIIGVSVAGGLILGIGICTSICIVIKRKARNAEKHSQRRDNLNRFDGQGGQVFSRSPFKEVHQGNEPEAPKYRTWRSMALSFRQDAVKIPRIVPEENPGTTG</sequence>
<feature type="transmembrane region" description="Helical" evidence="2">
    <location>
        <begin position="104"/>
        <end position="128"/>
    </location>
</feature>